<keyword evidence="1" id="KW-0472">Membrane</keyword>
<accession>A0AAP0QT50</accession>
<evidence type="ECO:0000313" key="3">
    <source>
        <dbReference type="Proteomes" id="UP001428341"/>
    </source>
</evidence>
<proteinExistence type="predicted"/>
<comment type="caution">
    <text evidence="2">The sequence shown here is derived from an EMBL/GenBank/DDBJ whole genome shotgun (WGS) entry which is preliminary data.</text>
</comment>
<keyword evidence="1" id="KW-1133">Transmembrane helix</keyword>
<feature type="transmembrane region" description="Helical" evidence="1">
    <location>
        <begin position="39"/>
        <end position="59"/>
    </location>
</feature>
<gene>
    <name evidence="2" type="ORF">WN944_017597</name>
</gene>
<evidence type="ECO:0000313" key="2">
    <source>
        <dbReference type="EMBL" id="KAK9202387.1"/>
    </source>
</evidence>
<evidence type="ECO:0000256" key="1">
    <source>
        <dbReference type="SAM" id="Phobius"/>
    </source>
</evidence>
<name>A0AAP0QT50_9ROSI</name>
<dbReference type="AlphaFoldDB" id="A0AAP0QT50"/>
<dbReference type="Proteomes" id="UP001428341">
    <property type="component" value="Unassembled WGS sequence"/>
</dbReference>
<sequence length="82" mass="9181">MMALACKINSAPLFVTLAILHLHLRKLFGIVKEFQKIVFFFAIAPLAGFHNLYVVMEIFEVDLDGRQLLLLSPAPAVLAPHH</sequence>
<protein>
    <submittedName>
        <fullName evidence="2">Uncharacterized protein</fullName>
    </submittedName>
</protein>
<dbReference type="EMBL" id="JBCGBO010000005">
    <property type="protein sequence ID" value="KAK9202387.1"/>
    <property type="molecule type" value="Genomic_DNA"/>
</dbReference>
<keyword evidence="1" id="KW-0812">Transmembrane</keyword>
<reference evidence="2 3" key="1">
    <citation type="submission" date="2024-05" db="EMBL/GenBank/DDBJ databases">
        <title>Haplotype-resolved chromosome-level genome assembly of Huyou (Citrus changshanensis).</title>
        <authorList>
            <person name="Miao C."/>
            <person name="Chen W."/>
            <person name="Wu Y."/>
            <person name="Wang L."/>
            <person name="Zhao S."/>
            <person name="Grierson D."/>
            <person name="Xu C."/>
            <person name="Chen K."/>
        </authorList>
    </citation>
    <scope>NUCLEOTIDE SEQUENCE [LARGE SCALE GENOMIC DNA]</scope>
    <source>
        <strain evidence="2">01-14</strain>
        <tissue evidence="2">Leaf</tissue>
    </source>
</reference>
<keyword evidence="3" id="KW-1185">Reference proteome</keyword>
<organism evidence="2 3">
    <name type="scientific">Citrus x changshan-huyou</name>
    <dbReference type="NCBI Taxonomy" id="2935761"/>
    <lineage>
        <taxon>Eukaryota</taxon>
        <taxon>Viridiplantae</taxon>
        <taxon>Streptophyta</taxon>
        <taxon>Embryophyta</taxon>
        <taxon>Tracheophyta</taxon>
        <taxon>Spermatophyta</taxon>
        <taxon>Magnoliopsida</taxon>
        <taxon>eudicotyledons</taxon>
        <taxon>Gunneridae</taxon>
        <taxon>Pentapetalae</taxon>
        <taxon>rosids</taxon>
        <taxon>malvids</taxon>
        <taxon>Sapindales</taxon>
        <taxon>Rutaceae</taxon>
        <taxon>Aurantioideae</taxon>
        <taxon>Citrus</taxon>
    </lineage>
</organism>